<evidence type="ECO:0000313" key="4">
    <source>
        <dbReference type="EMBL" id="SBT80594.1"/>
    </source>
</evidence>
<reference evidence="4 5" key="1">
    <citation type="submission" date="2016-06" db="EMBL/GenBank/DDBJ databases">
        <authorList>
            <consortium name="Pathogen Informatics"/>
        </authorList>
    </citation>
    <scope>NUCLEOTIDE SEQUENCE [LARGE SCALE GENOMIC DNA]</scope>
    <source>
        <strain evidence="4">PmlGA01</strain>
    </source>
</reference>
<keyword evidence="2" id="KW-0175">Coiled coil</keyword>
<dbReference type="SUPFAM" id="SSF82185">
    <property type="entry name" value="Histone H3 K4-specific methyltransferase SET7/9 N-terminal domain"/>
    <property type="match status" value="3"/>
</dbReference>
<evidence type="ECO:0000313" key="5">
    <source>
        <dbReference type="Proteomes" id="UP000219799"/>
    </source>
</evidence>
<proteinExistence type="predicted"/>
<dbReference type="Proteomes" id="UP000219799">
    <property type="component" value="Chromosome 14"/>
</dbReference>
<evidence type="ECO:0000256" key="2">
    <source>
        <dbReference type="SAM" id="Coils"/>
    </source>
</evidence>
<evidence type="ECO:0008006" key="6">
    <source>
        <dbReference type="Google" id="ProtNLM"/>
    </source>
</evidence>
<dbReference type="GO" id="GO:0005829">
    <property type="term" value="C:cytosol"/>
    <property type="evidence" value="ECO:0007669"/>
    <property type="project" value="TreeGrafter"/>
</dbReference>
<feature type="region of interest" description="Disordered" evidence="3">
    <location>
        <begin position="765"/>
        <end position="825"/>
    </location>
</feature>
<feature type="coiled-coil region" evidence="2">
    <location>
        <begin position="120"/>
        <end position="147"/>
    </location>
</feature>
<accession>A0A1C3L216</accession>
<evidence type="ECO:0000256" key="1">
    <source>
        <dbReference type="ARBA" id="ARBA00022737"/>
    </source>
</evidence>
<dbReference type="PANTHER" id="PTHR43215">
    <property type="entry name" value="RADIAL SPOKE HEAD 1 HOMOLOG"/>
    <property type="match status" value="1"/>
</dbReference>
<organism evidence="4 5">
    <name type="scientific">Plasmodium malariae</name>
    <dbReference type="NCBI Taxonomy" id="5858"/>
    <lineage>
        <taxon>Eukaryota</taxon>
        <taxon>Sar</taxon>
        <taxon>Alveolata</taxon>
        <taxon>Apicomplexa</taxon>
        <taxon>Aconoidasida</taxon>
        <taxon>Haemosporida</taxon>
        <taxon>Plasmodiidae</taxon>
        <taxon>Plasmodium</taxon>
        <taxon>Plasmodium (Plasmodium)</taxon>
    </lineage>
</organism>
<name>A0A1C3L216_PLAMA</name>
<dbReference type="SMART" id="SM00698">
    <property type="entry name" value="MORN"/>
    <property type="match status" value="5"/>
</dbReference>
<sequence length="1290" mass="153309">MKYLSSKPIFVFCDLQEIEIFLQNDKKANKEEEDKEKKKKTCPGISELWNSTCIVENSLIPKANDSNEVEKIECCKLLPCYIEIINSDLLLYFFDNYSNKICWKINKGKYTLETEKMVSNEHAKHEKRTEKNKMQKQKQLNHKLRHEDHITHDNEQEETLCTVISTNENGDISCSSFNNDLHISQHKKMIKKRKKKRKKSFENYALLEDEGKDNELNKSYLKNDINCFLKFVHFFSYSFRNMKDDLKRNTCFFFMGNEEEEEYGLNNSHLRYINLFIKINPSFLSLLRNRITINDNICYNLSKTNKYLICERMKEVSLNFFQIFEGDEKITGEMCNLILQNECSTPGTFQNEKNKIQIYSEHSNILPNMENETANLNTLLESPYMNNNEFEDDTTTWYELKLFTYTFHKKRVEKLMKNYKKCMELENESAYEDSEMFEYEKDEEDMTTLDTGLNYKINKDEYTHKNKSTVNEVWRYDPNEKLSEKECNKGEGEQSTISYLLSSIEKLRSTTFLKRKFMEDSTQIKYKELIFYDKNKEFFCKYVGNMKDRLYNGKGKLYDKFNSLIYDGDWLNAERNGKGKLLFKHFNIWYLYEGEFMNDEIVDKGIISLIDKEYVERIQTNKINKLCPLLIKANFGRKKKLNDKDQKQNLSKQIMNQIEKTAMQDYSSTNNVDFWPQDIVDIYFPYLKKWNIYSFYCSSNIENIRKKKDIFQSNENNFRNLIGYPSYNLSYESKFSSSLAANVIEGDQNIYAPLATNASYGKGELGVESNKQQDEQQDEQNDEQNDKQNDEQQDGQIDGQQDDLPNDEATKSNSNSKWTFPINGFTKNKEKQENLNEELVYKHDKTNILHERFFEYMKMKNEQKLYFPLLSKNIGLTKIIYADKSEYFGPINNRGQPNTNEQFPKAFFNNEKFFYKGEMKNFLPHGYGIFKNKDENKNTYLGFWKNGYREGNGSLNLKNRKYIVQGNFVKDRIHDKINIYIKDEKISKLHLSNINKSSQKIKIFFRNGYIFYGYFSQNYERNGIGILIDSNNKILYHGYYKNDVIDKFCYILRHKDNTIYCGNLQQGFKKGFGKLYYEEKLQFNEGNENEFNLSLSNAKILARKLEAYDGVDINSDIPLKFSFDSNHVIYIGYWDKNAFSHFGSCNLKNGIYKGDIKDSKKDGLGIYIYKKKKSYKNKNRYVLSYFKKDKIQNMGKYYSEYDKMKVYPFEKEQIKHKSTACDKCFNKENLQCDILKTDKLYINQELDSYITIPLRDLLSNIMNELFDKSTSFTNYLHRPFHFDLNYFLKK</sequence>
<keyword evidence="1" id="KW-0677">Repeat</keyword>
<gene>
    <name evidence="4" type="primary">PmlGA01_140008800</name>
    <name evidence="4" type="ORF">PMLGA01_140008800</name>
</gene>
<dbReference type="EMBL" id="LT594502">
    <property type="protein sequence ID" value="SBT80594.1"/>
    <property type="molecule type" value="Genomic_DNA"/>
</dbReference>
<evidence type="ECO:0000256" key="3">
    <source>
        <dbReference type="SAM" id="MobiDB-lite"/>
    </source>
</evidence>
<dbReference type="InterPro" id="IPR003409">
    <property type="entry name" value="MORN"/>
</dbReference>
<dbReference type="PANTHER" id="PTHR43215:SF14">
    <property type="entry name" value="RADIAL SPOKE HEAD 1 HOMOLOG"/>
    <property type="match status" value="1"/>
</dbReference>
<protein>
    <recommendedName>
        <fullName evidence="6">MORN repeat protein</fullName>
    </recommendedName>
</protein>